<dbReference type="EMBL" id="MU858215">
    <property type="protein sequence ID" value="KAK4209119.1"/>
    <property type="molecule type" value="Genomic_DNA"/>
</dbReference>
<evidence type="ECO:0000259" key="1">
    <source>
        <dbReference type="Pfam" id="PF20150"/>
    </source>
</evidence>
<proteinExistence type="predicted"/>
<evidence type="ECO:0000313" key="3">
    <source>
        <dbReference type="Proteomes" id="UP001301769"/>
    </source>
</evidence>
<reference evidence="2" key="2">
    <citation type="submission" date="2023-05" db="EMBL/GenBank/DDBJ databases">
        <authorList>
            <consortium name="Lawrence Berkeley National Laboratory"/>
            <person name="Steindorff A."/>
            <person name="Hensen N."/>
            <person name="Bonometti L."/>
            <person name="Westerberg I."/>
            <person name="Brannstrom I.O."/>
            <person name="Guillou S."/>
            <person name="Cros-Aarteil S."/>
            <person name="Calhoun S."/>
            <person name="Haridas S."/>
            <person name="Kuo A."/>
            <person name="Mondo S."/>
            <person name="Pangilinan J."/>
            <person name="Riley R."/>
            <person name="Labutti K."/>
            <person name="Andreopoulos B."/>
            <person name="Lipzen A."/>
            <person name="Chen C."/>
            <person name="Yanf M."/>
            <person name="Daum C."/>
            <person name="Ng V."/>
            <person name="Clum A."/>
            <person name="Ohm R."/>
            <person name="Martin F."/>
            <person name="Silar P."/>
            <person name="Natvig D."/>
            <person name="Lalanne C."/>
            <person name="Gautier V."/>
            <person name="Ament-Velasquez S.L."/>
            <person name="Kruys A."/>
            <person name="Hutchinson M.I."/>
            <person name="Powell A.J."/>
            <person name="Barry K."/>
            <person name="Miller A.N."/>
            <person name="Grigoriev I.V."/>
            <person name="Debuchy R."/>
            <person name="Gladieux P."/>
            <person name="Thoren M.H."/>
            <person name="Johannesson H."/>
        </authorList>
    </citation>
    <scope>NUCLEOTIDE SEQUENCE</scope>
    <source>
        <strain evidence="2">PSN293</strain>
    </source>
</reference>
<dbReference type="Pfam" id="PF20150">
    <property type="entry name" value="2EXR"/>
    <property type="match status" value="1"/>
</dbReference>
<dbReference type="Proteomes" id="UP001301769">
    <property type="component" value="Unassembled WGS sequence"/>
</dbReference>
<organism evidence="2 3">
    <name type="scientific">Rhypophila decipiens</name>
    <dbReference type="NCBI Taxonomy" id="261697"/>
    <lineage>
        <taxon>Eukaryota</taxon>
        <taxon>Fungi</taxon>
        <taxon>Dikarya</taxon>
        <taxon>Ascomycota</taxon>
        <taxon>Pezizomycotina</taxon>
        <taxon>Sordariomycetes</taxon>
        <taxon>Sordariomycetidae</taxon>
        <taxon>Sordariales</taxon>
        <taxon>Naviculisporaceae</taxon>
        <taxon>Rhypophila</taxon>
    </lineage>
</organism>
<sequence>MSGPYYVPITDHDSCKQFFADPDDPTYEEVRSLGSQFLKPGKQCPHPASTWFRDSRPLHLQQPRPSRRAILAQLYREHTTASPSRVENVLAHYMTPDEPEQVQSDAEPKFTLFPLLPPEIRQQIWELAIPSRTVDLREIRHNGEYTSIRYITLPIPPIGQVCREARHLVYRLGAHLEVASTPSDDAASDLSYYKKHNIGFFMKGIDIALHMPDLDKYYEEDYAFKVTGTGETNFGSEAWTVTSRALPKAMKSRAVAVNWSGGNKGAMMGWPNRQLQRHPVLAYDSGSTIGSLGNGRLMSDWTYIKEAATEGSSLETVYVYHKSRFIDVYLLVDDEFPEEVVNPEDPTRFYEVEMQLLVDLYDDEKLAEVASLETLNLDKDNNKPRYAAAGAVNPGLCLNCERVQWEKHIKPDVEALWLQLYEDELEVDPSLFEAVFTGKEPGIPYNADHPWVKEKLRTAPEFRPAVLIHLRVAEKAKLQDEELAQWADFNSRVQAIR</sequence>
<evidence type="ECO:0000313" key="2">
    <source>
        <dbReference type="EMBL" id="KAK4209119.1"/>
    </source>
</evidence>
<feature type="domain" description="2EXR" evidence="1">
    <location>
        <begin position="110"/>
        <end position="175"/>
    </location>
</feature>
<keyword evidence="3" id="KW-1185">Reference proteome</keyword>
<reference evidence="2" key="1">
    <citation type="journal article" date="2023" name="Mol. Phylogenet. Evol.">
        <title>Genome-scale phylogeny and comparative genomics of the fungal order Sordariales.</title>
        <authorList>
            <person name="Hensen N."/>
            <person name="Bonometti L."/>
            <person name="Westerberg I."/>
            <person name="Brannstrom I.O."/>
            <person name="Guillou S."/>
            <person name="Cros-Aarteil S."/>
            <person name="Calhoun S."/>
            <person name="Haridas S."/>
            <person name="Kuo A."/>
            <person name="Mondo S."/>
            <person name="Pangilinan J."/>
            <person name="Riley R."/>
            <person name="LaButti K."/>
            <person name="Andreopoulos B."/>
            <person name="Lipzen A."/>
            <person name="Chen C."/>
            <person name="Yan M."/>
            <person name="Daum C."/>
            <person name="Ng V."/>
            <person name="Clum A."/>
            <person name="Steindorff A."/>
            <person name="Ohm R.A."/>
            <person name="Martin F."/>
            <person name="Silar P."/>
            <person name="Natvig D.O."/>
            <person name="Lalanne C."/>
            <person name="Gautier V."/>
            <person name="Ament-Velasquez S.L."/>
            <person name="Kruys A."/>
            <person name="Hutchinson M.I."/>
            <person name="Powell A.J."/>
            <person name="Barry K."/>
            <person name="Miller A.N."/>
            <person name="Grigoriev I.V."/>
            <person name="Debuchy R."/>
            <person name="Gladieux P."/>
            <person name="Hiltunen Thoren M."/>
            <person name="Johannesson H."/>
        </authorList>
    </citation>
    <scope>NUCLEOTIDE SEQUENCE</scope>
    <source>
        <strain evidence="2">PSN293</strain>
    </source>
</reference>
<gene>
    <name evidence="2" type="ORF">QBC37DRAFT_430804</name>
</gene>
<accession>A0AAN6XY76</accession>
<dbReference type="AlphaFoldDB" id="A0AAN6XY76"/>
<dbReference type="PANTHER" id="PTHR35910">
    <property type="entry name" value="2EXR DOMAIN-CONTAINING PROTEIN"/>
    <property type="match status" value="1"/>
</dbReference>
<name>A0AAN6XY76_9PEZI</name>
<comment type="caution">
    <text evidence="2">The sequence shown here is derived from an EMBL/GenBank/DDBJ whole genome shotgun (WGS) entry which is preliminary data.</text>
</comment>
<dbReference type="PANTHER" id="PTHR35910:SF1">
    <property type="entry name" value="2EXR DOMAIN-CONTAINING PROTEIN"/>
    <property type="match status" value="1"/>
</dbReference>
<dbReference type="InterPro" id="IPR045518">
    <property type="entry name" value="2EXR"/>
</dbReference>
<protein>
    <recommendedName>
        <fullName evidence="1">2EXR domain-containing protein</fullName>
    </recommendedName>
</protein>